<feature type="compositionally biased region" description="Acidic residues" evidence="5">
    <location>
        <begin position="668"/>
        <end position="723"/>
    </location>
</feature>
<keyword evidence="4" id="KW-0572">Peptidoglycan-anchor</keyword>
<reference evidence="8" key="1">
    <citation type="submission" date="2022-12" db="EMBL/GenBank/DDBJ databases">
        <title>Whole genome sequence analysis of a duck derived balloon bacteium Aerococcus urinaeequi henan2020.</title>
        <authorList>
            <person name="Zhang H."/>
            <person name="Qiao H.X."/>
            <person name="Bian C.Z."/>
            <person name="Shu J.C."/>
        </authorList>
    </citation>
    <scope>NUCLEOTIDE SEQUENCE</scope>
    <source>
        <strain evidence="8">2020-HN-1</strain>
    </source>
</reference>
<feature type="compositionally biased region" description="Acidic residues" evidence="5">
    <location>
        <begin position="734"/>
        <end position="758"/>
    </location>
</feature>
<keyword evidence="1" id="KW-0134">Cell wall</keyword>
<dbReference type="EMBL" id="CP114063">
    <property type="protein sequence ID" value="WAT24741.1"/>
    <property type="molecule type" value="Genomic_DNA"/>
</dbReference>
<dbReference type="RefSeq" id="WP_269105118.1">
    <property type="nucleotide sequence ID" value="NZ_CP114063.1"/>
</dbReference>
<evidence type="ECO:0000256" key="2">
    <source>
        <dbReference type="ARBA" id="ARBA00022525"/>
    </source>
</evidence>
<evidence type="ECO:0000256" key="1">
    <source>
        <dbReference type="ARBA" id="ARBA00022512"/>
    </source>
</evidence>
<evidence type="ECO:0000256" key="3">
    <source>
        <dbReference type="ARBA" id="ARBA00022729"/>
    </source>
</evidence>
<feature type="region of interest" description="Disordered" evidence="5">
    <location>
        <begin position="73"/>
        <end position="111"/>
    </location>
</feature>
<keyword evidence="2" id="KW-0964">Secreted</keyword>
<name>A0AA47GA00_9LACT</name>
<feature type="compositionally biased region" description="Acidic residues" evidence="5">
    <location>
        <begin position="555"/>
        <end position="605"/>
    </location>
</feature>
<feature type="domain" description="Gram-positive cocci surface proteins LPxTG" evidence="7">
    <location>
        <begin position="794"/>
        <end position="825"/>
    </location>
</feature>
<feature type="compositionally biased region" description="Low complexity" evidence="5">
    <location>
        <begin position="78"/>
        <end position="93"/>
    </location>
</feature>
<proteinExistence type="predicted"/>
<feature type="transmembrane region" description="Helical" evidence="6">
    <location>
        <begin position="802"/>
        <end position="821"/>
    </location>
</feature>
<evidence type="ECO:0000256" key="5">
    <source>
        <dbReference type="SAM" id="MobiDB-lite"/>
    </source>
</evidence>
<keyword evidence="6" id="KW-1133">Transmembrane helix</keyword>
<dbReference type="NCBIfam" id="TIGR01168">
    <property type="entry name" value="YSIRK_signal"/>
    <property type="match status" value="1"/>
</dbReference>
<evidence type="ECO:0000313" key="9">
    <source>
        <dbReference type="Proteomes" id="UP001164714"/>
    </source>
</evidence>
<protein>
    <submittedName>
        <fullName evidence="8">YSIRK-type signal peptide-containing protein</fullName>
    </submittedName>
</protein>
<keyword evidence="3" id="KW-0732">Signal</keyword>
<keyword evidence="6" id="KW-0812">Transmembrane</keyword>
<accession>A0AA47GA00</accession>
<evidence type="ECO:0000256" key="4">
    <source>
        <dbReference type="ARBA" id="ARBA00023088"/>
    </source>
</evidence>
<feature type="compositionally biased region" description="Acidic residues" evidence="5">
    <location>
        <begin position="613"/>
        <end position="660"/>
    </location>
</feature>
<evidence type="ECO:0000256" key="6">
    <source>
        <dbReference type="SAM" id="Phobius"/>
    </source>
</evidence>
<evidence type="ECO:0000259" key="7">
    <source>
        <dbReference type="PROSITE" id="PS50847"/>
    </source>
</evidence>
<sequence length="825" mass="89222">MVGKNNWEVQMKRGANKVKRYTIKRTSVGVVSAVVAAGLIFGQETSVQADEVTGAESQVTEVSNEELTKTEESTIVDEATPAETAQAETMAEENGAVSETDTDTEESSEPVYKQTEIVAEEVAIEAETIVADTEAVQEVTEVSEESLAKTEEEASVQPQVSTFAATANVSNEDTQLPELISISTDKDVYQAGEDIKVTAIVSENVSLDYVAAMFSRADDSETGPVGFTGTSSQFIQQSDGTYLVEMIISTDEKMPSNTYELWNVSMSDSSGNTETVIWNNDPNNLLGLQFNIVARDVDTQLPELISISTDKDVYQAGEDIKVTAIVSENVSLDYVAAMFSRADDSETGPVGFTGTSSQFIQQPDGTYLVEMIISTDEKMPSNTYELWNVSMSDSSGNTETVIWNNDPNNLLGLQFNIVARDVDTQLPELISISTDKDVYQAGEDIKVTAIVSENVSLDYVAAMFSRADDSETGPVGFTGTSSQFIQQPDGTYLVEMIISTDEKMPSNTYELWNVSMSDSSGNTETVIWNNDPNNLLGLQFDIMFGGSGTTIDPEVPEVEEPETPVEPEAPEVEEPEIPVEPEVPEVEEPETPVEPEVPEVEEPETPVEPGIPEVEEPEAPVEPEVPEVEEPETPVEPEVPEVEEPETPVEPELPEVEEPETPVKPELPEVEEPETPVEPEVPEVEEPETPVEPEVPEVEEPETPVEPEVPEVEEPETPVEPEVPETPTNPEVPVVEEPETPVAEDPETPVAEDPETVVESEVPTNDVKAPVATSEDGVVVAEPIPTPAQTVATLPAAGAQTMSALMTGLGVITAALGAVLVRKKK</sequence>
<gene>
    <name evidence="8" type="ORF">OZ415_01135</name>
</gene>
<feature type="region of interest" description="Disordered" evidence="5">
    <location>
        <begin position="555"/>
        <end position="774"/>
    </location>
</feature>
<dbReference type="AlphaFoldDB" id="A0AA47GA00"/>
<organism evidence="8 9">
    <name type="scientific">Aerococcus urinaeequi</name>
    <dbReference type="NCBI Taxonomy" id="51665"/>
    <lineage>
        <taxon>Bacteria</taxon>
        <taxon>Bacillati</taxon>
        <taxon>Bacillota</taxon>
        <taxon>Bacilli</taxon>
        <taxon>Lactobacillales</taxon>
        <taxon>Aerococcaceae</taxon>
        <taxon>Aerococcus</taxon>
    </lineage>
</organism>
<evidence type="ECO:0000313" key="8">
    <source>
        <dbReference type="EMBL" id="WAT24741.1"/>
    </source>
</evidence>
<dbReference type="PROSITE" id="PS50847">
    <property type="entry name" value="GRAM_POS_ANCHORING"/>
    <property type="match status" value="1"/>
</dbReference>
<keyword evidence="6" id="KW-0472">Membrane</keyword>
<dbReference type="InterPro" id="IPR005877">
    <property type="entry name" value="YSIRK_signal_dom"/>
</dbReference>
<dbReference type="InterPro" id="IPR019931">
    <property type="entry name" value="LPXTG_anchor"/>
</dbReference>
<dbReference type="Proteomes" id="UP001164714">
    <property type="component" value="Chromosome"/>
</dbReference>